<reference evidence="1" key="2">
    <citation type="journal article" date="2015" name="Data Brief">
        <title>Shoot transcriptome of the giant reed, Arundo donax.</title>
        <authorList>
            <person name="Barrero R.A."/>
            <person name="Guerrero F.D."/>
            <person name="Moolhuijzen P."/>
            <person name="Goolsby J.A."/>
            <person name="Tidwell J."/>
            <person name="Bellgard S.E."/>
            <person name="Bellgard M.I."/>
        </authorList>
    </citation>
    <scope>NUCLEOTIDE SEQUENCE</scope>
    <source>
        <tissue evidence="1">Shoot tissue taken approximately 20 cm above the soil surface</tissue>
    </source>
</reference>
<organism evidence="1">
    <name type="scientific">Arundo donax</name>
    <name type="common">Giant reed</name>
    <name type="synonym">Donax arundinaceus</name>
    <dbReference type="NCBI Taxonomy" id="35708"/>
    <lineage>
        <taxon>Eukaryota</taxon>
        <taxon>Viridiplantae</taxon>
        <taxon>Streptophyta</taxon>
        <taxon>Embryophyta</taxon>
        <taxon>Tracheophyta</taxon>
        <taxon>Spermatophyta</taxon>
        <taxon>Magnoliopsida</taxon>
        <taxon>Liliopsida</taxon>
        <taxon>Poales</taxon>
        <taxon>Poaceae</taxon>
        <taxon>PACMAD clade</taxon>
        <taxon>Arundinoideae</taxon>
        <taxon>Arundineae</taxon>
        <taxon>Arundo</taxon>
    </lineage>
</organism>
<protein>
    <submittedName>
        <fullName evidence="1">Uncharacterized protein</fullName>
    </submittedName>
</protein>
<accession>A0A0A9EEV7</accession>
<dbReference type="AlphaFoldDB" id="A0A0A9EEV7"/>
<name>A0A0A9EEV7_ARUDO</name>
<proteinExistence type="predicted"/>
<evidence type="ECO:0000313" key="1">
    <source>
        <dbReference type="EMBL" id="JAD96415.1"/>
    </source>
</evidence>
<dbReference type="EMBL" id="GBRH01201480">
    <property type="protein sequence ID" value="JAD96415.1"/>
    <property type="molecule type" value="Transcribed_RNA"/>
</dbReference>
<reference evidence="1" key="1">
    <citation type="submission" date="2014-09" db="EMBL/GenBank/DDBJ databases">
        <authorList>
            <person name="Magalhaes I.L.F."/>
            <person name="Oliveira U."/>
            <person name="Santos F.R."/>
            <person name="Vidigal T.H.D.A."/>
            <person name="Brescovit A.D."/>
            <person name="Santos A.J."/>
        </authorList>
    </citation>
    <scope>NUCLEOTIDE SEQUENCE</scope>
    <source>
        <tissue evidence="1">Shoot tissue taken approximately 20 cm above the soil surface</tissue>
    </source>
</reference>
<sequence>MLPLHFGSNRRKCIQTYISDLFTLSSFHIGKHIKK</sequence>